<feature type="domain" description="PPIase FKBP-type" evidence="8">
    <location>
        <begin position="238"/>
        <end position="325"/>
    </location>
</feature>
<dbReference type="Pfam" id="PF01346">
    <property type="entry name" value="FKBP_N"/>
    <property type="match status" value="2"/>
</dbReference>
<evidence type="ECO:0000313" key="10">
    <source>
        <dbReference type="Proteomes" id="UP000198157"/>
    </source>
</evidence>
<dbReference type="Gene3D" id="3.10.50.40">
    <property type="match status" value="1"/>
</dbReference>
<dbReference type="OrthoDB" id="9814548at2"/>
<dbReference type="InterPro" id="IPR036944">
    <property type="entry name" value="PPIase_FKBP_N_sf"/>
</dbReference>
<protein>
    <recommendedName>
        <fullName evidence="3 6">peptidylprolyl isomerase</fullName>
        <ecNumber evidence="3 6">5.2.1.8</ecNumber>
    </recommendedName>
</protein>
<proteinExistence type="inferred from homology"/>
<dbReference type="Pfam" id="PF00254">
    <property type="entry name" value="FKBP_C"/>
    <property type="match status" value="1"/>
</dbReference>
<dbReference type="EC" id="5.2.1.8" evidence="3 6"/>
<evidence type="ECO:0000256" key="7">
    <source>
        <dbReference type="SAM" id="SignalP"/>
    </source>
</evidence>
<dbReference type="GO" id="GO:0003755">
    <property type="term" value="F:peptidyl-prolyl cis-trans isomerase activity"/>
    <property type="evidence" value="ECO:0007669"/>
    <property type="project" value="UniProtKB-KW"/>
</dbReference>
<dbReference type="EMBL" id="NIVS01000043">
    <property type="protein sequence ID" value="OWQ51110.1"/>
    <property type="molecule type" value="Genomic_DNA"/>
</dbReference>
<reference evidence="9 10" key="1">
    <citation type="submission" date="2017-06" db="EMBL/GenBank/DDBJ databases">
        <authorList>
            <person name="Kim H.J."/>
            <person name="Triplett B.A."/>
        </authorList>
    </citation>
    <scope>NUCLEOTIDE SEQUENCE [LARGE SCALE GENOMIC DNA]</scope>
    <source>
        <strain evidence="9 10">13146</strain>
    </source>
</reference>
<sequence length="326" mass="34207">MKMGMRGAAASVLILAMGATGTAMSQQPAARAAVKETSTLNTQREKLGYAIGIDVANSFGPISSEIDLAALRRGVTNAFEGKQPLISQEEAQKTDAALRQAVMAKSGQPVPGVAPGTAPPKVDREKVGLMLGSFAVGPSLAPLKDDVDLDALFDAVSTTFNNGTPKMTAEQAKATLEGFMKGKQAEMEAKSAAQAGTNRVEGNNFLAKNKTAPGVVTTASGLQYQVLRPGSGERPMPTSKVRVNYEGKLLDGTVFDSSYQRGQPIEFGLDQVIKGWSEGVSLMPTGSKYRFWIPGELAYGEQGTPGGPIGPNATLTFDVELLNVLP</sequence>
<dbReference type="SUPFAM" id="SSF54534">
    <property type="entry name" value="FKBP-like"/>
    <property type="match status" value="1"/>
</dbReference>
<evidence type="ECO:0000256" key="1">
    <source>
        <dbReference type="ARBA" id="ARBA00000971"/>
    </source>
</evidence>
<accession>A0A246HJI1</accession>
<evidence type="ECO:0000259" key="8">
    <source>
        <dbReference type="PROSITE" id="PS50059"/>
    </source>
</evidence>
<keyword evidence="7" id="KW-0732">Signal</keyword>
<comment type="catalytic activity">
    <reaction evidence="1 6">
        <text>[protein]-peptidylproline (omega=180) = [protein]-peptidylproline (omega=0)</text>
        <dbReference type="Rhea" id="RHEA:16237"/>
        <dbReference type="Rhea" id="RHEA-COMP:10747"/>
        <dbReference type="Rhea" id="RHEA-COMP:10748"/>
        <dbReference type="ChEBI" id="CHEBI:83833"/>
        <dbReference type="ChEBI" id="CHEBI:83834"/>
        <dbReference type="EC" id="5.2.1.8"/>
    </reaction>
</comment>
<dbReference type="InterPro" id="IPR000774">
    <property type="entry name" value="PPIase_FKBP_N"/>
</dbReference>
<evidence type="ECO:0000256" key="3">
    <source>
        <dbReference type="ARBA" id="ARBA00013194"/>
    </source>
</evidence>
<dbReference type="InterPro" id="IPR001179">
    <property type="entry name" value="PPIase_FKBP_dom"/>
</dbReference>
<evidence type="ECO:0000256" key="5">
    <source>
        <dbReference type="ARBA" id="ARBA00023235"/>
    </source>
</evidence>
<dbReference type="FunFam" id="3.10.50.40:FF:000006">
    <property type="entry name" value="Peptidyl-prolyl cis-trans isomerase"/>
    <property type="match status" value="1"/>
</dbReference>
<dbReference type="Proteomes" id="UP000198157">
    <property type="component" value="Unassembled WGS sequence"/>
</dbReference>
<dbReference type="PANTHER" id="PTHR43811">
    <property type="entry name" value="FKBP-TYPE PEPTIDYL-PROLYL CIS-TRANS ISOMERASE FKPA"/>
    <property type="match status" value="1"/>
</dbReference>
<feature type="chain" id="PRO_5012467623" description="peptidylprolyl isomerase" evidence="7">
    <location>
        <begin position="26"/>
        <end position="326"/>
    </location>
</feature>
<dbReference type="PROSITE" id="PS50059">
    <property type="entry name" value="FKBP_PPIASE"/>
    <property type="match status" value="1"/>
</dbReference>
<comment type="caution">
    <text evidence="9">The sequence shown here is derived from an EMBL/GenBank/DDBJ whole genome shotgun (WGS) entry which is preliminary data.</text>
</comment>
<feature type="signal peptide" evidence="7">
    <location>
        <begin position="1"/>
        <end position="25"/>
    </location>
</feature>
<evidence type="ECO:0000256" key="4">
    <source>
        <dbReference type="ARBA" id="ARBA00023110"/>
    </source>
</evidence>
<dbReference type="PANTHER" id="PTHR43811:SF57">
    <property type="entry name" value="FKBP-TYPE PEPTIDYL-PROLYL CIS-TRANS ISOMERASE FKPA-RELATED"/>
    <property type="match status" value="1"/>
</dbReference>
<dbReference type="Gene3D" id="1.10.287.460">
    <property type="entry name" value="Peptidyl-prolyl cis-trans isomerase, FKBP-type, N-terminal domain"/>
    <property type="match status" value="2"/>
</dbReference>
<dbReference type="GO" id="GO:0006457">
    <property type="term" value="P:protein folding"/>
    <property type="evidence" value="ECO:0007669"/>
    <property type="project" value="InterPro"/>
</dbReference>
<evidence type="ECO:0000313" key="9">
    <source>
        <dbReference type="EMBL" id="OWQ51110.1"/>
    </source>
</evidence>
<keyword evidence="5 6" id="KW-0413">Isomerase</keyword>
<dbReference type="InterPro" id="IPR046357">
    <property type="entry name" value="PPIase_dom_sf"/>
</dbReference>
<gene>
    <name evidence="9" type="ORF">CEE60_15420</name>
</gene>
<evidence type="ECO:0000256" key="6">
    <source>
        <dbReference type="PROSITE-ProRule" id="PRU00277"/>
    </source>
</evidence>
<evidence type="ECO:0000256" key="2">
    <source>
        <dbReference type="ARBA" id="ARBA00006577"/>
    </source>
</evidence>
<dbReference type="AlphaFoldDB" id="A0A246HJI1"/>
<name>A0A246HJI1_STEMA</name>
<organism evidence="9 10">
    <name type="scientific">Stenotrophomonas maltophilia</name>
    <name type="common">Pseudomonas maltophilia</name>
    <name type="synonym">Xanthomonas maltophilia</name>
    <dbReference type="NCBI Taxonomy" id="40324"/>
    <lineage>
        <taxon>Bacteria</taxon>
        <taxon>Pseudomonadati</taxon>
        <taxon>Pseudomonadota</taxon>
        <taxon>Gammaproteobacteria</taxon>
        <taxon>Lysobacterales</taxon>
        <taxon>Lysobacteraceae</taxon>
        <taxon>Stenotrophomonas</taxon>
        <taxon>Stenotrophomonas maltophilia group</taxon>
    </lineage>
</organism>
<comment type="similarity">
    <text evidence="2">Belongs to the FKBP-type PPIase family.</text>
</comment>
<keyword evidence="4 6" id="KW-0697">Rotamase</keyword>